<dbReference type="HAMAP" id="MF_01877">
    <property type="entry name" value="16SrRNA_methyltr_I"/>
    <property type="match status" value="1"/>
</dbReference>
<accession>A0ABW2NN47</accession>
<evidence type="ECO:0000256" key="4">
    <source>
        <dbReference type="ARBA" id="ARBA00022679"/>
    </source>
</evidence>
<sequence length="292" mass="32590">MWKQSSYNEAEANGTGALYLVPTPVGNLEDMTFRAVRILKESDLIAAEDTRQTKKLCSHFEISTPLTSYHEHNKEQSGKKLIEELKAGKQVALVTDAGMPGISDPGYDLAVLCIEEQIRVIPLPGASAALPAVAASGLSTEMFTFYGFLPRGKKERKEQLQRLSAFPSTLIFYEAPHRIKETIGAMIEMLGDRKAVTVRELSKRYEEFCRGTLSELLTHFEQNDIRGEFCLVVEGAGPGALSEETPWWEELELNSHVDHYINEGMKPKDAIKAAATDRGLPKRDVYQAYHVE</sequence>
<comment type="similarity">
    <text evidence="6">Belongs to the methyltransferase superfamily. RsmI family.</text>
</comment>
<dbReference type="GO" id="GO:0008168">
    <property type="term" value="F:methyltransferase activity"/>
    <property type="evidence" value="ECO:0007669"/>
    <property type="project" value="UniProtKB-KW"/>
</dbReference>
<proteinExistence type="inferred from homology"/>
<keyword evidence="9" id="KW-1185">Reference proteome</keyword>
<evidence type="ECO:0000256" key="1">
    <source>
        <dbReference type="ARBA" id="ARBA00022490"/>
    </source>
</evidence>
<comment type="function">
    <text evidence="6">Catalyzes the 2'-O-methylation of the ribose of cytidine 1402 (C1402) in 16S rRNA.</text>
</comment>
<dbReference type="InterPro" id="IPR000878">
    <property type="entry name" value="4pyrrol_Mease"/>
</dbReference>
<keyword evidence="5 6" id="KW-0949">S-adenosyl-L-methionine</keyword>
<gene>
    <name evidence="6 8" type="primary">rsmI</name>
    <name evidence="8" type="ORF">ACFQPF_04000</name>
</gene>
<dbReference type="NCBIfam" id="TIGR00096">
    <property type="entry name" value="16S rRNA (cytidine(1402)-2'-O)-methyltransferase"/>
    <property type="match status" value="1"/>
</dbReference>
<keyword evidence="2 6" id="KW-0698">rRNA processing</keyword>
<comment type="subcellular location">
    <subcellularLocation>
        <location evidence="6">Cytoplasm</location>
    </subcellularLocation>
</comment>
<comment type="caution">
    <text evidence="8">The sequence shown here is derived from an EMBL/GenBank/DDBJ whole genome shotgun (WGS) entry which is preliminary data.</text>
</comment>
<dbReference type="PANTHER" id="PTHR46111">
    <property type="entry name" value="RIBOSOMAL RNA SMALL SUBUNIT METHYLTRANSFERASE I"/>
    <property type="match status" value="1"/>
</dbReference>
<dbReference type="RefSeq" id="WP_379746826.1">
    <property type="nucleotide sequence ID" value="NZ_JBHTCP010000007.1"/>
</dbReference>
<organism evidence="8 9">
    <name type="scientific">Fictibacillus iocasae</name>
    <dbReference type="NCBI Taxonomy" id="2715437"/>
    <lineage>
        <taxon>Bacteria</taxon>
        <taxon>Bacillati</taxon>
        <taxon>Bacillota</taxon>
        <taxon>Bacilli</taxon>
        <taxon>Bacillales</taxon>
        <taxon>Fictibacillaceae</taxon>
        <taxon>Fictibacillus</taxon>
    </lineage>
</organism>
<dbReference type="Gene3D" id="3.30.950.10">
    <property type="entry name" value="Methyltransferase, Cobalt-precorrin-4 Transmethylase, Domain 2"/>
    <property type="match status" value="1"/>
</dbReference>
<evidence type="ECO:0000256" key="6">
    <source>
        <dbReference type="HAMAP-Rule" id="MF_01877"/>
    </source>
</evidence>
<dbReference type="InterPro" id="IPR014777">
    <property type="entry name" value="4pyrrole_Mease_sub1"/>
</dbReference>
<dbReference type="EMBL" id="JBHTCP010000007">
    <property type="protein sequence ID" value="MFC7370830.1"/>
    <property type="molecule type" value="Genomic_DNA"/>
</dbReference>
<dbReference type="Proteomes" id="UP001596549">
    <property type="component" value="Unassembled WGS sequence"/>
</dbReference>
<evidence type="ECO:0000256" key="5">
    <source>
        <dbReference type="ARBA" id="ARBA00022691"/>
    </source>
</evidence>
<evidence type="ECO:0000259" key="7">
    <source>
        <dbReference type="Pfam" id="PF00590"/>
    </source>
</evidence>
<dbReference type="Pfam" id="PF00590">
    <property type="entry name" value="TP_methylase"/>
    <property type="match status" value="1"/>
</dbReference>
<dbReference type="GO" id="GO:0032259">
    <property type="term" value="P:methylation"/>
    <property type="evidence" value="ECO:0007669"/>
    <property type="project" value="UniProtKB-KW"/>
</dbReference>
<dbReference type="EC" id="2.1.1.198" evidence="6"/>
<evidence type="ECO:0000256" key="2">
    <source>
        <dbReference type="ARBA" id="ARBA00022552"/>
    </source>
</evidence>
<dbReference type="Gene3D" id="3.40.1010.10">
    <property type="entry name" value="Cobalt-precorrin-4 Transmethylase, Domain 1"/>
    <property type="match status" value="1"/>
</dbReference>
<evidence type="ECO:0000256" key="3">
    <source>
        <dbReference type="ARBA" id="ARBA00022603"/>
    </source>
</evidence>
<dbReference type="PIRSF" id="PIRSF005917">
    <property type="entry name" value="MTase_YraL"/>
    <property type="match status" value="1"/>
</dbReference>
<name>A0ABW2NN47_9BACL</name>
<dbReference type="CDD" id="cd11648">
    <property type="entry name" value="RsmI"/>
    <property type="match status" value="1"/>
</dbReference>
<protein>
    <recommendedName>
        <fullName evidence="6">Ribosomal RNA small subunit methyltransferase I</fullName>
        <ecNumber evidence="6">2.1.1.198</ecNumber>
    </recommendedName>
    <alternativeName>
        <fullName evidence="6">16S rRNA 2'-O-ribose C1402 methyltransferase</fullName>
    </alternativeName>
    <alternativeName>
        <fullName evidence="6">rRNA (cytidine-2'-O-)-methyltransferase RsmI</fullName>
    </alternativeName>
</protein>
<dbReference type="InterPro" id="IPR035996">
    <property type="entry name" value="4pyrrol_Methylase_sf"/>
</dbReference>
<dbReference type="PANTHER" id="PTHR46111:SF1">
    <property type="entry name" value="RIBOSOMAL RNA SMALL SUBUNIT METHYLTRANSFERASE I"/>
    <property type="match status" value="1"/>
</dbReference>
<keyword evidence="3 6" id="KW-0489">Methyltransferase</keyword>
<dbReference type="SUPFAM" id="SSF53790">
    <property type="entry name" value="Tetrapyrrole methylase"/>
    <property type="match status" value="1"/>
</dbReference>
<evidence type="ECO:0000313" key="9">
    <source>
        <dbReference type="Proteomes" id="UP001596549"/>
    </source>
</evidence>
<reference evidence="9" key="1">
    <citation type="journal article" date="2019" name="Int. J. Syst. Evol. Microbiol.">
        <title>The Global Catalogue of Microorganisms (GCM) 10K type strain sequencing project: providing services to taxonomists for standard genome sequencing and annotation.</title>
        <authorList>
            <consortium name="The Broad Institute Genomics Platform"/>
            <consortium name="The Broad Institute Genome Sequencing Center for Infectious Disease"/>
            <person name="Wu L."/>
            <person name="Ma J."/>
        </authorList>
    </citation>
    <scope>NUCLEOTIDE SEQUENCE [LARGE SCALE GENOMIC DNA]</scope>
    <source>
        <strain evidence="9">NBRC 106396</strain>
    </source>
</reference>
<comment type="catalytic activity">
    <reaction evidence="6">
        <text>cytidine(1402) in 16S rRNA + S-adenosyl-L-methionine = 2'-O-methylcytidine(1402) in 16S rRNA + S-adenosyl-L-homocysteine + H(+)</text>
        <dbReference type="Rhea" id="RHEA:42924"/>
        <dbReference type="Rhea" id="RHEA-COMP:10285"/>
        <dbReference type="Rhea" id="RHEA-COMP:10286"/>
        <dbReference type="ChEBI" id="CHEBI:15378"/>
        <dbReference type="ChEBI" id="CHEBI:57856"/>
        <dbReference type="ChEBI" id="CHEBI:59789"/>
        <dbReference type="ChEBI" id="CHEBI:74495"/>
        <dbReference type="ChEBI" id="CHEBI:82748"/>
        <dbReference type="EC" id="2.1.1.198"/>
    </reaction>
</comment>
<dbReference type="InterPro" id="IPR008189">
    <property type="entry name" value="rRNA_ssu_MeTfrase_I"/>
</dbReference>
<evidence type="ECO:0000313" key="8">
    <source>
        <dbReference type="EMBL" id="MFC7370830.1"/>
    </source>
</evidence>
<keyword evidence="1 6" id="KW-0963">Cytoplasm</keyword>
<dbReference type="InterPro" id="IPR014776">
    <property type="entry name" value="4pyrrole_Mease_sub2"/>
</dbReference>
<keyword evidence="4 6" id="KW-0808">Transferase</keyword>
<feature type="domain" description="Tetrapyrrole methylase" evidence="7">
    <location>
        <begin position="18"/>
        <end position="216"/>
    </location>
</feature>